<dbReference type="Proteomes" id="UP000242146">
    <property type="component" value="Unassembled WGS sequence"/>
</dbReference>
<comment type="caution">
    <text evidence="2">The sequence shown here is derived from an EMBL/GenBank/DDBJ whole genome shotgun (WGS) entry which is preliminary data.</text>
</comment>
<protein>
    <submittedName>
        <fullName evidence="2">Uncharacterized protein</fullName>
    </submittedName>
</protein>
<feature type="region of interest" description="Disordered" evidence="1">
    <location>
        <begin position="38"/>
        <end position="89"/>
    </location>
</feature>
<organism evidence="2 3">
    <name type="scientific">Hesseltinella vesiculosa</name>
    <dbReference type="NCBI Taxonomy" id="101127"/>
    <lineage>
        <taxon>Eukaryota</taxon>
        <taxon>Fungi</taxon>
        <taxon>Fungi incertae sedis</taxon>
        <taxon>Mucoromycota</taxon>
        <taxon>Mucoromycotina</taxon>
        <taxon>Mucoromycetes</taxon>
        <taxon>Mucorales</taxon>
        <taxon>Cunninghamellaceae</taxon>
        <taxon>Hesseltinella</taxon>
    </lineage>
</organism>
<keyword evidence="3" id="KW-1185">Reference proteome</keyword>
<sequence length="129" mass="13848">MPFRCKCGRTFEKPDSFASHTSACASFHSRRVSDIATTGIAIPTRQQPPPPPSDAPSTAQSLPGLSTLSFFPPTLRSPPSSPTDHAISPLAVQRESAPFFLPTGLSIQDAFEGARRRSMSSGSTNNRFK</sequence>
<dbReference type="EMBL" id="MCGT01000004">
    <property type="protein sequence ID" value="ORX60445.1"/>
    <property type="molecule type" value="Genomic_DNA"/>
</dbReference>
<dbReference type="OrthoDB" id="2418221at2759"/>
<gene>
    <name evidence="2" type="ORF">DM01DRAFT_1332598</name>
</gene>
<evidence type="ECO:0000313" key="3">
    <source>
        <dbReference type="Proteomes" id="UP000242146"/>
    </source>
</evidence>
<proteinExistence type="predicted"/>
<evidence type="ECO:0000313" key="2">
    <source>
        <dbReference type="EMBL" id="ORX60445.1"/>
    </source>
</evidence>
<dbReference type="AlphaFoldDB" id="A0A1X2GSL2"/>
<accession>A0A1X2GSL2</accession>
<evidence type="ECO:0000256" key="1">
    <source>
        <dbReference type="SAM" id="MobiDB-lite"/>
    </source>
</evidence>
<reference evidence="2 3" key="1">
    <citation type="submission" date="2016-07" db="EMBL/GenBank/DDBJ databases">
        <title>Pervasive Adenine N6-methylation of Active Genes in Fungi.</title>
        <authorList>
            <consortium name="DOE Joint Genome Institute"/>
            <person name="Mondo S.J."/>
            <person name="Dannebaum R.O."/>
            <person name="Kuo R.C."/>
            <person name="Labutti K."/>
            <person name="Haridas S."/>
            <person name="Kuo A."/>
            <person name="Salamov A."/>
            <person name="Ahrendt S.R."/>
            <person name="Lipzen A."/>
            <person name="Sullivan W."/>
            <person name="Andreopoulos W.B."/>
            <person name="Clum A."/>
            <person name="Lindquist E."/>
            <person name="Daum C."/>
            <person name="Ramamoorthy G.K."/>
            <person name="Gryganskyi A."/>
            <person name="Culley D."/>
            <person name="Magnuson J.K."/>
            <person name="James T.Y."/>
            <person name="O'Malley M.A."/>
            <person name="Stajich J.E."/>
            <person name="Spatafora J.W."/>
            <person name="Visel A."/>
            <person name="Grigoriev I.V."/>
        </authorList>
    </citation>
    <scope>NUCLEOTIDE SEQUENCE [LARGE SCALE GENOMIC DNA]</scope>
    <source>
        <strain evidence="2 3">NRRL 3301</strain>
    </source>
</reference>
<name>A0A1X2GSL2_9FUNG</name>